<dbReference type="PROSITE" id="PS00657">
    <property type="entry name" value="FORK_HEAD_1"/>
    <property type="match status" value="1"/>
</dbReference>
<keyword evidence="1" id="KW-0805">Transcription regulation</keyword>
<dbReference type="CDD" id="cd20029">
    <property type="entry name" value="FH_FOXM"/>
    <property type="match status" value="1"/>
</dbReference>
<dbReference type="PRINTS" id="PR00053">
    <property type="entry name" value="FORKHEAD"/>
</dbReference>
<keyword evidence="4 5" id="KW-0539">Nucleus</keyword>
<evidence type="ECO:0000256" key="6">
    <source>
        <dbReference type="SAM" id="MobiDB-lite"/>
    </source>
</evidence>
<gene>
    <name evidence="8" type="ORF">NP493_746g00031</name>
</gene>
<dbReference type="SMART" id="SM00339">
    <property type="entry name" value="FH"/>
    <property type="match status" value="1"/>
</dbReference>
<dbReference type="SUPFAM" id="SSF46785">
    <property type="entry name" value="Winged helix' DNA-binding domain"/>
    <property type="match status" value="1"/>
</dbReference>
<keyword evidence="9" id="KW-1185">Reference proteome</keyword>
<proteinExistence type="predicted"/>
<feature type="region of interest" description="Disordered" evidence="6">
    <location>
        <begin position="572"/>
        <end position="599"/>
    </location>
</feature>
<evidence type="ECO:0000256" key="3">
    <source>
        <dbReference type="ARBA" id="ARBA00023163"/>
    </source>
</evidence>
<dbReference type="Pfam" id="PF00250">
    <property type="entry name" value="Forkhead"/>
    <property type="match status" value="1"/>
</dbReference>
<evidence type="ECO:0000256" key="2">
    <source>
        <dbReference type="ARBA" id="ARBA00023125"/>
    </source>
</evidence>
<dbReference type="PANTHER" id="PTHR46078">
    <property type="entry name" value="FORKHEAD BOX PROTEIN J2 FAMILY MEMBER"/>
    <property type="match status" value="1"/>
</dbReference>
<dbReference type="PROSITE" id="PS50039">
    <property type="entry name" value="FORK_HEAD_3"/>
    <property type="match status" value="1"/>
</dbReference>
<dbReference type="PROSITE" id="PS00658">
    <property type="entry name" value="FORK_HEAD_2"/>
    <property type="match status" value="1"/>
</dbReference>
<dbReference type="Gene3D" id="1.10.10.10">
    <property type="entry name" value="Winged helix-like DNA-binding domain superfamily/Winged helix DNA-binding domain"/>
    <property type="match status" value="1"/>
</dbReference>
<accession>A0AAD9NPY7</accession>
<dbReference type="GO" id="GO:0000981">
    <property type="term" value="F:DNA-binding transcription factor activity, RNA polymerase II-specific"/>
    <property type="evidence" value="ECO:0007669"/>
    <property type="project" value="TreeGrafter"/>
</dbReference>
<dbReference type="InterPro" id="IPR036388">
    <property type="entry name" value="WH-like_DNA-bd_sf"/>
</dbReference>
<feature type="DNA-binding region" description="Fork-head" evidence="5">
    <location>
        <begin position="311"/>
        <end position="404"/>
    </location>
</feature>
<evidence type="ECO:0000256" key="1">
    <source>
        <dbReference type="ARBA" id="ARBA00023015"/>
    </source>
</evidence>
<evidence type="ECO:0000313" key="9">
    <source>
        <dbReference type="Proteomes" id="UP001209878"/>
    </source>
</evidence>
<feature type="domain" description="Fork-head" evidence="7">
    <location>
        <begin position="311"/>
        <end position="404"/>
    </location>
</feature>
<dbReference type="InterPro" id="IPR036390">
    <property type="entry name" value="WH_DNA-bd_sf"/>
</dbReference>
<keyword evidence="3" id="KW-0804">Transcription</keyword>
<dbReference type="InterPro" id="IPR047516">
    <property type="entry name" value="FH_FOXM1"/>
</dbReference>
<evidence type="ECO:0000259" key="7">
    <source>
        <dbReference type="PROSITE" id="PS50039"/>
    </source>
</evidence>
<protein>
    <recommendedName>
        <fullName evidence="7">Fork-head domain-containing protein</fullName>
    </recommendedName>
</protein>
<dbReference type="InterPro" id="IPR045912">
    <property type="entry name" value="FOXJ2/3-like"/>
</dbReference>
<dbReference type="AlphaFoldDB" id="A0AAD9NPY7"/>
<dbReference type="InterPro" id="IPR030456">
    <property type="entry name" value="TF_fork_head_CS_2"/>
</dbReference>
<dbReference type="InterPro" id="IPR001766">
    <property type="entry name" value="Fork_head_dom"/>
</dbReference>
<evidence type="ECO:0000256" key="5">
    <source>
        <dbReference type="PROSITE-ProRule" id="PRU00089"/>
    </source>
</evidence>
<name>A0AAD9NPY7_RIDPI</name>
<sequence length="868" mass="93857">MMNDPGTTSVHQHPCSDTIIIVNIPQLAGEDHPSPVQLQPPDLSEAVTSNQQLTTFASIQQQISETGANTVQYAKGKPVLCQQNKVTNRLVRCSNMNVDRAALALGERSPAEELSMDVTQITSPADGYFSRENILRAQQLSLGLLHASSRSESVSLPLNRARQQVNALSTPPPSLPQMKLDFSEDDGNSNLDASDVCYFSRNAAVHETSPVVTTNRTVVPSSQKPAVLTSKQSETIIMNGRASMPGHCLVGDVPGQADGRILVGMGASSARTVVSPCCIPRESPTSRTRQICVVAAGAHPQLREVVNRYQRPQYSYLHLIQMAISSTPEKQMTLKQIYRWIEDNFLYYSYTPNQGWKNSIRHNLSLYDIFVRKKPSEDSKKRTSYWTLSSDVSLKSAKANRQQANGETPQSSGVSVPAGIVPLQTITTAGSTAGVHLSPAVNPVTPGGSFGTSRQKKGPVPLLPKVSPMQAYALIPIQGTVMSPQPFLLPSWSVGSPHLISTAPGTPTVQRLPAETGVPSSLHQSLTSLKRNLDPCGEPCKKQVKIAPKLDKCATTHSVLTLDVSSASRTAFTPHLNRTGPTPRASSSSNSHHKSLRLRSVSATELTPKTVVTRCHVTPRIMRQRRGSMSGVTSNQSSFDDSGFDLLGQKADTSGSGNLPRPRMYRRKCSLKHSGMTYENQNDNVVSREITPTCRGDHPVPDINSPLCSVGDVISKTPNRKTSTPFKENVCSPSWISPIKELTPFSGVSSHFDSGCFFTPDSATRPLSSGSLVPSRGVITDLCSSPKLHQGTFSVGLDASPKLGSLRSLGMPGLTPMKSSTDTVLVCSPNSSWSASLNHSFTRLFDDCHLNPIIDDDMNMDFSFSTLL</sequence>
<evidence type="ECO:0000313" key="8">
    <source>
        <dbReference type="EMBL" id="KAK2175119.1"/>
    </source>
</evidence>
<organism evidence="8 9">
    <name type="scientific">Ridgeia piscesae</name>
    <name type="common">Tubeworm</name>
    <dbReference type="NCBI Taxonomy" id="27915"/>
    <lineage>
        <taxon>Eukaryota</taxon>
        <taxon>Metazoa</taxon>
        <taxon>Spiralia</taxon>
        <taxon>Lophotrochozoa</taxon>
        <taxon>Annelida</taxon>
        <taxon>Polychaeta</taxon>
        <taxon>Sedentaria</taxon>
        <taxon>Canalipalpata</taxon>
        <taxon>Sabellida</taxon>
        <taxon>Siboglinidae</taxon>
        <taxon>Ridgeia</taxon>
    </lineage>
</organism>
<evidence type="ECO:0000256" key="4">
    <source>
        <dbReference type="ARBA" id="ARBA00023242"/>
    </source>
</evidence>
<dbReference type="EMBL" id="JAODUO010000748">
    <property type="protein sequence ID" value="KAK2175119.1"/>
    <property type="molecule type" value="Genomic_DNA"/>
</dbReference>
<keyword evidence="2 5" id="KW-0238">DNA-binding</keyword>
<reference evidence="8" key="1">
    <citation type="journal article" date="2023" name="Mol. Biol. Evol.">
        <title>Third-Generation Sequencing Reveals the Adaptive Role of the Epigenome in Three Deep-Sea Polychaetes.</title>
        <authorList>
            <person name="Perez M."/>
            <person name="Aroh O."/>
            <person name="Sun Y."/>
            <person name="Lan Y."/>
            <person name="Juniper S.K."/>
            <person name="Young C.R."/>
            <person name="Angers B."/>
            <person name="Qian P.Y."/>
        </authorList>
    </citation>
    <scope>NUCLEOTIDE SEQUENCE</scope>
    <source>
        <strain evidence="8">R07B-5</strain>
    </source>
</reference>
<comment type="caution">
    <text evidence="8">The sequence shown here is derived from an EMBL/GenBank/DDBJ whole genome shotgun (WGS) entry which is preliminary data.</text>
</comment>
<dbReference type="PANTHER" id="PTHR46078:SF2">
    <property type="entry name" value="FORK-HEAD DOMAIN-CONTAINING PROTEIN"/>
    <property type="match status" value="1"/>
</dbReference>
<comment type="subcellular location">
    <subcellularLocation>
        <location evidence="5">Nucleus</location>
    </subcellularLocation>
</comment>
<dbReference type="GO" id="GO:0000978">
    <property type="term" value="F:RNA polymerase II cis-regulatory region sequence-specific DNA binding"/>
    <property type="evidence" value="ECO:0007669"/>
    <property type="project" value="TreeGrafter"/>
</dbReference>
<dbReference type="InterPro" id="IPR018122">
    <property type="entry name" value="TF_fork_head_CS_1"/>
</dbReference>
<dbReference type="GO" id="GO:0005634">
    <property type="term" value="C:nucleus"/>
    <property type="evidence" value="ECO:0007669"/>
    <property type="project" value="UniProtKB-SubCell"/>
</dbReference>
<dbReference type="Proteomes" id="UP001209878">
    <property type="component" value="Unassembled WGS sequence"/>
</dbReference>